<feature type="domain" description="G-protein coupled receptors family 2 profile 2" evidence="8">
    <location>
        <begin position="774"/>
        <end position="1016"/>
    </location>
</feature>
<keyword evidence="4 6" id="KW-0472">Membrane</keyword>
<evidence type="ECO:0000256" key="4">
    <source>
        <dbReference type="ARBA" id="ARBA00023136"/>
    </source>
</evidence>
<dbReference type="EMBL" id="JASPKZ010007224">
    <property type="protein sequence ID" value="KAJ9586011.1"/>
    <property type="molecule type" value="Genomic_DNA"/>
</dbReference>
<dbReference type="AlphaFoldDB" id="A0AAD7ZSS6"/>
<evidence type="ECO:0008006" key="11">
    <source>
        <dbReference type="Google" id="ProtNLM"/>
    </source>
</evidence>
<feature type="transmembrane region" description="Helical" evidence="6">
    <location>
        <begin position="960"/>
        <end position="986"/>
    </location>
</feature>
<keyword evidence="3 6" id="KW-1133">Transmembrane helix</keyword>
<dbReference type="Gene3D" id="1.20.1070.10">
    <property type="entry name" value="Rhodopsin 7-helix transmembrane proteins"/>
    <property type="match status" value="1"/>
</dbReference>
<dbReference type="SUPFAM" id="SSF56436">
    <property type="entry name" value="C-type lectin-like"/>
    <property type="match status" value="1"/>
</dbReference>
<organism evidence="9 10">
    <name type="scientific">Diploptera punctata</name>
    <name type="common">Pacific beetle cockroach</name>
    <dbReference type="NCBI Taxonomy" id="6984"/>
    <lineage>
        <taxon>Eukaryota</taxon>
        <taxon>Metazoa</taxon>
        <taxon>Ecdysozoa</taxon>
        <taxon>Arthropoda</taxon>
        <taxon>Hexapoda</taxon>
        <taxon>Insecta</taxon>
        <taxon>Pterygota</taxon>
        <taxon>Neoptera</taxon>
        <taxon>Polyneoptera</taxon>
        <taxon>Dictyoptera</taxon>
        <taxon>Blattodea</taxon>
        <taxon>Blaberoidea</taxon>
        <taxon>Blaberidae</taxon>
        <taxon>Diplopterinae</taxon>
        <taxon>Diploptera</taxon>
    </lineage>
</organism>
<comment type="subcellular location">
    <subcellularLocation>
        <location evidence="1">Membrane</location>
        <topology evidence="1">Multi-pass membrane protein</topology>
    </subcellularLocation>
</comment>
<evidence type="ECO:0000259" key="7">
    <source>
        <dbReference type="PROSITE" id="PS50041"/>
    </source>
</evidence>
<accession>A0AAD7ZSS6</accession>
<evidence type="ECO:0000256" key="1">
    <source>
        <dbReference type="ARBA" id="ARBA00004141"/>
    </source>
</evidence>
<keyword evidence="10" id="KW-1185">Reference proteome</keyword>
<evidence type="ECO:0000313" key="10">
    <source>
        <dbReference type="Proteomes" id="UP001233999"/>
    </source>
</evidence>
<evidence type="ECO:0000313" key="9">
    <source>
        <dbReference type="EMBL" id="KAJ9586011.1"/>
    </source>
</evidence>
<feature type="transmembrane region" description="Helical" evidence="6">
    <location>
        <begin position="835"/>
        <end position="859"/>
    </location>
</feature>
<dbReference type="InterPro" id="IPR001304">
    <property type="entry name" value="C-type_lectin-like"/>
</dbReference>
<dbReference type="GO" id="GO:0007166">
    <property type="term" value="P:cell surface receptor signaling pathway"/>
    <property type="evidence" value="ECO:0007669"/>
    <property type="project" value="InterPro"/>
</dbReference>
<protein>
    <recommendedName>
        <fullName evidence="11">G-protein coupled receptor 112</fullName>
    </recommendedName>
</protein>
<dbReference type="Proteomes" id="UP001233999">
    <property type="component" value="Unassembled WGS sequence"/>
</dbReference>
<dbReference type="PROSITE" id="PS50261">
    <property type="entry name" value="G_PROTEIN_RECEP_F2_4"/>
    <property type="match status" value="1"/>
</dbReference>
<dbReference type="InterPro" id="IPR017981">
    <property type="entry name" value="GPCR_2-like_7TM"/>
</dbReference>
<feature type="transmembrane region" description="Helical" evidence="6">
    <location>
        <begin position="776"/>
        <end position="799"/>
    </location>
</feature>
<dbReference type="GO" id="GO:0016020">
    <property type="term" value="C:membrane"/>
    <property type="evidence" value="ECO:0007669"/>
    <property type="project" value="UniProtKB-SubCell"/>
</dbReference>
<feature type="compositionally biased region" description="Polar residues" evidence="5">
    <location>
        <begin position="1046"/>
        <end position="1063"/>
    </location>
</feature>
<dbReference type="GO" id="GO:0004930">
    <property type="term" value="F:G protein-coupled receptor activity"/>
    <property type="evidence" value="ECO:0007669"/>
    <property type="project" value="InterPro"/>
</dbReference>
<dbReference type="InterPro" id="IPR053066">
    <property type="entry name" value="ADGR_G7"/>
</dbReference>
<dbReference type="SUPFAM" id="SSF81321">
    <property type="entry name" value="Family A G protein-coupled receptor-like"/>
    <property type="match status" value="1"/>
</dbReference>
<dbReference type="InterPro" id="IPR000832">
    <property type="entry name" value="GPCR_2_secretin-like"/>
</dbReference>
<comment type="caution">
    <text evidence="9">The sequence shown here is derived from an EMBL/GenBank/DDBJ whole genome shotgun (WGS) entry which is preliminary data.</text>
</comment>
<name>A0AAD7ZSS6_DIPPU</name>
<feature type="region of interest" description="Disordered" evidence="5">
    <location>
        <begin position="1035"/>
        <end position="1063"/>
    </location>
</feature>
<evidence type="ECO:0000256" key="6">
    <source>
        <dbReference type="SAM" id="Phobius"/>
    </source>
</evidence>
<evidence type="ECO:0000256" key="3">
    <source>
        <dbReference type="ARBA" id="ARBA00022989"/>
    </source>
</evidence>
<evidence type="ECO:0000256" key="5">
    <source>
        <dbReference type="SAM" id="MobiDB-lite"/>
    </source>
</evidence>
<dbReference type="PANTHER" id="PTHR47767">
    <property type="entry name" value="ADHESION G PROTEIN-COUPLED RECEPTOR G7"/>
    <property type="match status" value="1"/>
</dbReference>
<feature type="non-terminal residue" evidence="9">
    <location>
        <position position="1"/>
    </location>
</feature>
<sequence length="1063" mass="122585">GQHFSNNEMESSRVGKMFIRRKRQSQPPLECPSHFKLQNTSQFCYVITKSDTWRNVYGDCFQNGIEKTPLDDKDYWSNKEFIDELINKENITSIWLAVERKIGGGPFYYSGPVGSDFNYNDYSATDDFNITWKTRDFNIREKCIFLNLVERSLNTVSCEEHFPFICIFPSEFHTHNIIYDSFETDSSEEPWIEARSMCKKSNMYYELVNTESEIYKTHITNEEYDEYSGNQNSYLQIGNQSDAFRKWIKFPINTSNLFVIFETGFMTQSSNISTFACMPLTVHPKLEIKQNKYKISEFTVSTVNVNEISYIYDIKCYLNGKLVEKEDHSPVINIYQQGNLFCEALTHMPIKLISSDILPIYFPNVIYFTCEIYVKEKYSFQLHDLTFQSEQDGGVIYYERLLKNKLQKCNVTILNITQSTDKSGINIEFFLEVHAEENETLDIYHRIHALLQSNDSHWESKNVNVNYIRNTKYCLSDIMYLNKTEGCISNIIWPNTLLNDMYECIECNKPYRRHCSGTLLTGGKWEPPIVSIYSQNVPLCDHNVDDAFSTLLNITANATSSITNPTTLSTMAESVTEAIVKFENILVEHEVNATKCTGNSCVIAYSSSIDKNVGGYYGTKSAIIKKLHNTEIFETGEDIDDATAIVHLKLKNNNIEERNNKILLALFENSSLFPIDTINFSKLSPVFLIKIPNLESISFPIHISHSIEHEDNLNVTDMVPVCGFWNETTHKWEKNEVDKYEGKTKYGLYKCSHNHLTCFALLVHADNKEHEAILDVVTLIGCYLSLIGLGLIIIAFILLRRWRDKSHDIKILFSLSLSLFVMYLLFLIGINQSSIKGLCIAFGASLHYFILTSFCWMLVVAYHNYLKFYRVIGIYIPQFMLKASFSAWITPVIPVIIIVSINPELYADKKFCWVHSEAFYYGFLVPVCLIWLLNLIVFVKILCNICVRQIQTNRAGQQSLIVSQVVLSLFLFVILGLSWIFGFFAAAQSNVIFNYLFCFTTTTQGFLMFLFFALLEKKAKDKYIKMVYPCFKKRGKVPDESRSRKTSATELTQKSSAISFSQE</sequence>
<dbReference type="PRINTS" id="PR00249">
    <property type="entry name" value="GPCRSECRETIN"/>
</dbReference>
<dbReference type="PROSITE" id="PS50041">
    <property type="entry name" value="C_TYPE_LECTIN_2"/>
    <property type="match status" value="1"/>
</dbReference>
<evidence type="ECO:0000259" key="8">
    <source>
        <dbReference type="PROSITE" id="PS50261"/>
    </source>
</evidence>
<evidence type="ECO:0000256" key="2">
    <source>
        <dbReference type="ARBA" id="ARBA00022692"/>
    </source>
</evidence>
<dbReference type="PANTHER" id="PTHR47767:SF1">
    <property type="entry name" value="ADHESION G PROTEIN-COUPLED RECEPTOR G7"/>
    <property type="match status" value="1"/>
</dbReference>
<feature type="transmembrane region" description="Helical" evidence="6">
    <location>
        <begin position="879"/>
        <end position="899"/>
    </location>
</feature>
<keyword evidence="2 6" id="KW-0812">Transmembrane</keyword>
<feature type="transmembrane region" description="Helical" evidence="6">
    <location>
        <begin position="811"/>
        <end position="829"/>
    </location>
</feature>
<dbReference type="Pfam" id="PF00002">
    <property type="entry name" value="7tm_2"/>
    <property type="match status" value="1"/>
</dbReference>
<reference evidence="9" key="2">
    <citation type="submission" date="2023-05" db="EMBL/GenBank/DDBJ databases">
        <authorList>
            <person name="Fouks B."/>
        </authorList>
    </citation>
    <scope>NUCLEOTIDE SEQUENCE</scope>
    <source>
        <strain evidence="9">Stay&amp;Tobe</strain>
        <tissue evidence="9">Testes</tissue>
    </source>
</reference>
<reference evidence="9" key="1">
    <citation type="journal article" date="2023" name="IScience">
        <title>Live-bearing cockroach genome reveals convergent evolutionary mechanisms linked to viviparity in insects and beyond.</title>
        <authorList>
            <person name="Fouks B."/>
            <person name="Harrison M.C."/>
            <person name="Mikhailova A.A."/>
            <person name="Marchal E."/>
            <person name="English S."/>
            <person name="Carruthers M."/>
            <person name="Jennings E.C."/>
            <person name="Chiamaka E.L."/>
            <person name="Frigard R.A."/>
            <person name="Pippel M."/>
            <person name="Attardo G.M."/>
            <person name="Benoit J.B."/>
            <person name="Bornberg-Bauer E."/>
            <person name="Tobe S.S."/>
        </authorList>
    </citation>
    <scope>NUCLEOTIDE SEQUENCE</scope>
    <source>
        <strain evidence="9">Stay&amp;Tobe</strain>
    </source>
</reference>
<feature type="domain" description="C-type lectin" evidence="7">
    <location>
        <begin position="40"/>
        <end position="167"/>
    </location>
</feature>
<dbReference type="InterPro" id="IPR016186">
    <property type="entry name" value="C-type_lectin-like/link_sf"/>
</dbReference>
<dbReference type="CDD" id="cd15040">
    <property type="entry name" value="7tmB2_Adhesion"/>
    <property type="match status" value="1"/>
</dbReference>
<gene>
    <name evidence="9" type="ORF">L9F63_020349</name>
</gene>
<dbReference type="Gene3D" id="3.10.100.10">
    <property type="entry name" value="Mannose-Binding Protein A, subunit A"/>
    <property type="match status" value="1"/>
</dbReference>
<feature type="transmembrane region" description="Helical" evidence="6">
    <location>
        <begin position="992"/>
        <end position="1015"/>
    </location>
</feature>
<proteinExistence type="predicted"/>
<dbReference type="InterPro" id="IPR016187">
    <property type="entry name" value="CTDL_fold"/>
</dbReference>
<feature type="transmembrane region" description="Helical" evidence="6">
    <location>
        <begin position="919"/>
        <end position="939"/>
    </location>
</feature>